<reference evidence="1 2" key="1">
    <citation type="journal article" date="2010" name="BMC Genomics">
        <title>Genome sequence of adherent-invasive Escherichia coli and comparative genomic analysis with other E. coli pathotypes.</title>
        <authorList>
            <person name="Nash J.H."/>
            <person name="Villegas A."/>
            <person name="Kropinski A.M."/>
            <person name="Aguilar-Valenzuela R."/>
            <person name="Konczy P."/>
            <person name="Mascarenhas M."/>
            <person name="Ziebell K."/>
            <person name="Torres A.G."/>
            <person name="Karmali M.A."/>
            <person name="Coombes B.K."/>
        </authorList>
    </citation>
    <scope>NUCLEOTIDE SEQUENCE [LARGE SCALE GENOMIC DNA]</scope>
    <source>
        <strain evidence="2">NRG 857C / AIEC</strain>
    </source>
</reference>
<gene>
    <name evidence="1" type="ordered locus">NRG857_11120</name>
</gene>
<proteinExistence type="predicted"/>
<sequence length="32" mass="3393">MAAAQPLVFDAELDTVRERLGSVKGGDVEFGN</sequence>
<keyword evidence="2" id="KW-1185">Reference proteome</keyword>
<organism evidence="1 2">
    <name type="scientific">Escherichia coli O83:H1 (strain NRG 857C / AIEC)</name>
    <dbReference type="NCBI Taxonomy" id="685038"/>
    <lineage>
        <taxon>Bacteria</taxon>
        <taxon>Pseudomonadati</taxon>
        <taxon>Pseudomonadota</taxon>
        <taxon>Gammaproteobacteria</taxon>
        <taxon>Enterobacterales</taxon>
        <taxon>Enterobacteriaceae</taxon>
        <taxon>Escherichia</taxon>
    </lineage>
</organism>
<dbReference type="HOGENOM" id="CLU_218675_0_0_6"/>
<evidence type="ECO:0000313" key="2">
    <source>
        <dbReference type="Proteomes" id="UP000008614"/>
    </source>
</evidence>
<dbReference type="Proteomes" id="UP000008614">
    <property type="component" value="Chromosome"/>
</dbReference>
<protein>
    <submittedName>
        <fullName evidence="1">Uncharacterized protein</fullName>
    </submittedName>
</protein>
<name>A0A0H3EKQ4_ECO8N</name>
<dbReference type="KEGG" id="eln:NRG857_11120"/>
<dbReference type="AlphaFoldDB" id="A0A0H3EKQ4"/>
<accession>A0A0H3EKQ4</accession>
<dbReference type="EMBL" id="CP001855">
    <property type="protein sequence ID" value="ADR27637.1"/>
    <property type="molecule type" value="Genomic_DNA"/>
</dbReference>
<dbReference type="PATRIC" id="fig|685038.3.peg.2253"/>
<evidence type="ECO:0000313" key="1">
    <source>
        <dbReference type="EMBL" id="ADR27637.1"/>
    </source>
</evidence>